<evidence type="ECO:0000256" key="2">
    <source>
        <dbReference type="SAM" id="SignalP"/>
    </source>
</evidence>
<keyword evidence="4" id="KW-1185">Reference proteome</keyword>
<evidence type="ECO:0000313" key="3">
    <source>
        <dbReference type="EMBL" id="MFC6356427.1"/>
    </source>
</evidence>
<sequence length="154" mass="15547">MARKLVVLPVAVLLLLSGCATSAPTTASSPAPATSTPASTPTASAAETACGELGEPASLSYNAWNDFQKGNITAEQRNSDLSKAAELFRAVDASGAPGVQNALSQVIAYIDSATPDASGQPYDAGTDEFFNLRSSLGIACESAGSELELKAHGG</sequence>
<evidence type="ECO:0008006" key="5">
    <source>
        <dbReference type="Google" id="ProtNLM"/>
    </source>
</evidence>
<protein>
    <recommendedName>
        <fullName evidence="5">Lipoprotein</fullName>
    </recommendedName>
</protein>
<accession>A0ABW1VFV7</accession>
<dbReference type="EMBL" id="JBHSTP010000002">
    <property type="protein sequence ID" value="MFC6356427.1"/>
    <property type="molecule type" value="Genomic_DNA"/>
</dbReference>
<keyword evidence="2" id="KW-0732">Signal</keyword>
<dbReference type="Proteomes" id="UP001596306">
    <property type="component" value="Unassembled WGS sequence"/>
</dbReference>
<evidence type="ECO:0000313" key="4">
    <source>
        <dbReference type="Proteomes" id="UP001596306"/>
    </source>
</evidence>
<feature type="signal peptide" evidence="2">
    <location>
        <begin position="1"/>
        <end position="22"/>
    </location>
</feature>
<feature type="chain" id="PRO_5045418079" description="Lipoprotein" evidence="2">
    <location>
        <begin position="23"/>
        <end position="154"/>
    </location>
</feature>
<dbReference type="RefSeq" id="WP_386730822.1">
    <property type="nucleotide sequence ID" value="NZ_JBHSTP010000002.1"/>
</dbReference>
<organism evidence="3 4">
    <name type="scientific">Luethyella okanaganae</name>
    <dbReference type="NCBI Taxonomy" id="69372"/>
    <lineage>
        <taxon>Bacteria</taxon>
        <taxon>Bacillati</taxon>
        <taxon>Actinomycetota</taxon>
        <taxon>Actinomycetes</taxon>
        <taxon>Micrococcales</taxon>
        <taxon>Microbacteriaceae</taxon>
        <taxon>Luethyella</taxon>
    </lineage>
</organism>
<evidence type="ECO:0000256" key="1">
    <source>
        <dbReference type="SAM" id="MobiDB-lite"/>
    </source>
</evidence>
<feature type="region of interest" description="Disordered" evidence="1">
    <location>
        <begin position="23"/>
        <end position="44"/>
    </location>
</feature>
<gene>
    <name evidence="3" type="ORF">ACFQB0_09935</name>
</gene>
<name>A0ABW1VFV7_9MICO</name>
<proteinExistence type="predicted"/>
<comment type="caution">
    <text evidence="3">The sequence shown here is derived from an EMBL/GenBank/DDBJ whole genome shotgun (WGS) entry which is preliminary data.</text>
</comment>
<dbReference type="PROSITE" id="PS51257">
    <property type="entry name" value="PROKAR_LIPOPROTEIN"/>
    <property type="match status" value="1"/>
</dbReference>
<reference evidence="4" key="1">
    <citation type="journal article" date="2019" name="Int. J. Syst. Evol. Microbiol.">
        <title>The Global Catalogue of Microorganisms (GCM) 10K type strain sequencing project: providing services to taxonomists for standard genome sequencing and annotation.</title>
        <authorList>
            <consortium name="The Broad Institute Genomics Platform"/>
            <consortium name="The Broad Institute Genome Sequencing Center for Infectious Disease"/>
            <person name="Wu L."/>
            <person name="Ma J."/>
        </authorList>
    </citation>
    <scope>NUCLEOTIDE SEQUENCE [LARGE SCALE GENOMIC DNA]</scope>
    <source>
        <strain evidence="4">CCUG 43304</strain>
    </source>
</reference>